<dbReference type="Gene3D" id="1.10.1200.240">
    <property type="match status" value="1"/>
</dbReference>
<feature type="non-terminal residue" evidence="3">
    <location>
        <position position="101"/>
    </location>
</feature>
<dbReference type="Proteomes" id="UP001188597">
    <property type="component" value="Unassembled WGS sequence"/>
</dbReference>
<dbReference type="InterPro" id="IPR039547">
    <property type="entry name" value="Ribosomal_eL19"/>
</dbReference>
<dbReference type="GO" id="GO:0003723">
    <property type="term" value="F:RNA binding"/>
    <property type="evidence" value="ECO:0007669"/>
    <property type="project" value="InterPro"/>
</dbReference>
<organism evidence="3 4">
    <name type="scientific">Escallonia herrerae</name>
    <dbReference type="NCBI Taxonomy" id="1293975"/>
    <lineage>
        <taxon>Eukaryota</taxon>
        <taxon>Viridiplantae</taxon>
        <taxon>Streptophyta</taxon>
        <taxon>Embryophyta</taxon>
        <taxon>Tracheophyta</taxon>
        <taxon>Spermatophyta</taxon>
        <taxon>Magnoliopsida</taxon>
        <taxon>eudicotyledons</taxon>
        <taxon>Gunneridae</taxon>
        <taxon>Pentapetalae</taxon>
        <taxon>asterids</taxon>
        <taxon>campanulids</taxon>
        <taxon>Escalloniales</taxon>
        <taxon>Escalloniaceae</taxon>
        <taxon>Escallonia</taxon>
    </lineage>
</organism>
<dbReference type="InterPro" id="IPR035970">
    <property type="entry name" value="60S_ribosomal_eL19_sf"/>
</dbReference>
<evidence type="ECO:0000259" key="2">
    <source>
        <dbReference type="SMART" id="SM01416"/>
    </source>
</evidence>
<keyword evidence="4" id="KW-1185">Reference proteome</keyword>
<comment type="caution">
    <text evidence="3">The sequence shown here is derived from an EMBL/GenBank/DDBJ whole genome shotgun (WGS) entry which is preliminary data.</text>
</comment>
<evidence type="ECO:0000313" key="3">
    <source>
        <dbReference type="EMBL" id="KAK3016348.1"/>
    </source>
</evidence>
<gene>
    <name evidence="3" type="ORF">RJ639_005732</name>
</gene>
<protein>
    <recommendedName>
        <fullName evidence="2">Large ribosomal subunit protein eL19 domain-containing protein</fullName>
    </recommendedName>
</protein>
<proteinExistence type="predicted"/>
<dbReference type="GO" id="GO:0022625">
    <property type="term" value="C:cytosolic large ribosomal subunit"/>
    <property type="evidence" value="ECO:0007669"/>
    <property type="project" value="InterPro"/>
</dbReference>
<feature type="compositionally biased region" description="Basic and acidic residues" evidence="1">
    <location>
        <begin position="48"/>
        <end position="65"/>
    </location>
</feature>
<sequence length="101" mass="11767">MVSLTLQKRRACSSSAEVRSGSTPMRAAKSPWPTPEPTKIHSRSRALRMKEAERKGRHSDMCKGSREARLPTKILWMRRMRVLRHLLCKYRESKKIDNTMT</sequence>
<feature type="domain" description="Large ribosomal subunit protein eL19" evidence="2">
    <location>
        <begin position="3"/>
        <end position="100"/>
    </location>
</feature>
<dbReference type="PANTHER" id="PTHR10722">
    <property type="entry name" value="60S RIBOSOMAL PROTEIN L19"/>
    <property type="match status" value="1"/>
</dbReference>
<dbReference type="SMART" id="SM01416">
    <property type="entry name" value="Ribosomal_L19e"/>
    <property type="match status" value="1"/>
</dbReference>
<name>A0AA89AVT7_9ASTE</name>
<dbReference type="AlphaFoldDB" id="A0AA89AVT7"/>
<dbReference type="SUPFAM" id="SSF48140">
    <property type="entry name" value="Ribosomal protein L19 (L19e)"/>
    <property type="match status" value="1"/>
</dbReference>
<feature type="region of interest" description="Disordered" evidence="1">
    <location>
        <begin position="1"/>
        <end position="65"/>
    </location>
</feature>
<reference evidence="3" key="1">
    <citation type="submission" date="2022-12" db="EMBL/GenBank/DDBJ databases">
        <title>Draft genome assemblies for two species of Escallonia (Escalloniales).</title>
        <authorList>
            <person name="Chanderbali A."/>
            <person name="Dervinis C."/>
            <person name="Anghel I."/>
            <person name="Soltis D."/>
            <person name="Soltis P."/>
            <person name="Zapata F."/>
        </authorList>
    </citation>
    <scope>NUCLEOTIDE SEQUENCE</scope>
    <source>
        <strain evidence="3">UCBG64.0493</strain>
        <tissue evidence="3">Leaf</tissue>
    </source>
</reference>
<accession>A0AA89AVT7</accession>
<evidence type="ECO:0000256" key="1">
    <source>
        <dbReference type="SAM" id="MobiDB-lite"/>
    </source>
</evidence>
<dbReference type="EMBL" id="JAVXUP010001074">
    <property type="protein sequence ID" value="KAK3016348.1"/>
    <property type="molecule type" value="Genomic_DNA"/>
</dbReference>
<dbReference type="Pfam" id="PF25476">
    <property type="entry name" value="Ribosomal_L19e_C"/>
    <property type="match status" value="1"/>
</dbReference>
<evidence type="ECO:0000313" key="4">
    <source>
        <dbReference type="Proteomes" id="UP001188597"/>
    </source>
</evidence>
<dbReference type="InterPro" id="IPR057260">
    <property type="entry name" value="Ribosomal_L19e_C"/>
</dbReference>
<dbReference type="GO" id="GO:0006412">
    <property type="term" value="P:translation"/>
    <property type="evidence" value="ECO:0007669"/>
    <property type="project" value="InterPro"/>
</dbReference>
<feature type="compositionally biased region" description="Polar residues" evidence="1">
    <location>
        <begin position="1"/>
        <end position="23"/>
    </location>
</feature>
<dbReference type="InterPro" id="IPR000196">
    <property type="entry name" value="Ribosomal_eL19_dom"/>
</dbReference>
<dbReference type="GO" id="GO:0003735">
    <property type="term" value="F:structural constituent of ribosome"/>
    <property type="evidence" value="ECO:0007669"/>
    <property type="project" value="InterPro"/>
</dbReference>